<organism evidence="5 6">
    <name type="scientific">Mucilaginibacter galii</name>
    <dbReference type="NCBI Taxonomy" id="2005073"/>
    <lineage>
        <taxon>Bacteria</taxon>
        <taxon>Pseudomonadati</taxon>
        <taxon>Bacteroidota</taxon>
        <taxon>Sphingobacteriia</taxon>
        <taxon>Sphingobacteriales</taxon>
        <taxon>Sphingobacteriaceae</taxon>
        <taxon>Mucilaginibacter</taxon>
    </lineage>
</organism>
<dbReference type="InterPro" id="IPR001375">
    <property type="entry name" value="Peptidase_S9_cat"/>
</dbReference>
<keyword evidence="6" id="KW-1185">Reference proteome</keyword>
<dbReference type="GO" id="GO:0006508">
    <property type="term" value="P:proteolysis"/>
    <property type="evidence" value="ECO:0007669"/>
    <property type="project" value="InterPro"/>
</dbReference>
<feature type="signal peptide" evidence="3">
    <location>
        <begin position="1"/>
        <end position="15"/>
    </location>
</feature>
<dbReference type="EMBL" id="BMDO01000010">
    <property type="protein sequence ID" value="GGI52067.1"/>
    <property type="molecule type" value="Genomic_DNA"/>
</dbReference>
<evidence type="ECO:0000256" key="1">
    <source>
        <dbReference type="ARBA" id="ARBA00022801"/>
    </source>
</evidence>
<reference evidence="5" key="1">
    <citation type="journal article" date="2014" name="Int. J. Syst. Evol. Microbiol.">
        <title>Complete genome sequence of Corynebacterium casei LMG S-19264T (=DSM 44701T), isolated from a smear-ripened cheese.</title>
        <authorList>
            <consortium name="US DOE Joint Genome Institute (JGI-PGF)"/>
            <person name="Walter F."/>
            <person name="Albersmeier A."/>
            <person name="Kalinowski J."/>
            <person name="Ruckert C."/>
        </authorList>
    </citation>
    <scope>NUCLEOTIDE SEQUENCE</scope>
    <source>
        <strain evidence="5">CCM 8711</strain>
    </source>
</reference>
<dbReference type="InterPro" id="IPR011042">
    <property type="entry name" value="6-blade_b-propeller_TolB-like"/>
</dbReference>
<dbReference type="Pfam" id="PF07676">
    <property type="entry name" value="PD40"/>
    <property type="match status" value="4"/>
</dbReference>
<sequence length="659" mass="73829">MKTTLLLLLSTGVFAGNVLAQAKQPVKPADAYRISTLSDPQVAPEGKWIAYSMSDVDTAKNKRTSHLWMQSWDGKEAVQLTHGDEAASSPRWSPDGKYLAFLSSRDSKNGAQVWLLDRRGGEGKKLTNIKGSLGTFAWSPNGKKLVLAIEDPENKGKEPPKTPDPIRIDRYHFKQDGQGYLNNNLHTHLYLYDVEKQKLDTLTRGNKDEEAPEWSPDGKQIVFVTNRTADPDYNANDDIYVIDAKSGAAMRQLTTWTGTERQPHWSPDGKYISYLRSTSNANYIMYDHSVLCLMDADGKNNALLTQQLDRPASNAVWSKDSQKINFVVMDDRLAYLAQYDLASKQITTVSKGKYSISDVETYGDNSWVLRVSNPALPPELFALENNQLRQITFHQKNWLSTVKQAHVEGFEAVSKDGNKVSSVLYLPDSAKRKNLPLIAFIHGGPTSQDDYSFALIQQTLAGAGYAVVSINYRGSLGRGIEYTKGISADWGNKEVLDILGTVDELVKQKIADPNRLGIGGWSYGGILTDYTIATTTRFKAAASGAGTASLLGMYGIDQYILQYENELGLPWKNVDKYLKLSYPFLHADRIKTPTMFMVGQRDFNVPSAGSEQMYQALRTQNIPTELIIYPNQFHGISVPTYQVDRMKRYIDWFDKYLKK</sequence>
<gene>
    <name evidence="5" type="ORF">GCM10011425_32790</name>
</gene>
<dbReference type="AlphaFoldDB" id="A0A917JCJ2"/>
<comment type="caution">
    <text evidence="5">The sequence shown here is derived from an EMBL/GenBank/DDBJ whole genome shotgun (WGS) entry which is preliminary data.</text>
</comment>
<dbReference type="Proteomes" id="UP000662074">
    <property type="component" value="Unassembled WGS sequence"/>
</dbReference>
<evidence type="ECO:0000256" key="2">
    <source>
        <dbReference type="ARBA" id="ARBA00022825"/>
    </source>
</evidence>
<evidence type="ECO:0000313" key="6">
    <source>
        <dbReference type="Proteomes" id="UP000662074"/>
    </source>
</evidence>
<dbReference type="PANTHER" id="PTHR42776">
    <property type="entry name" value="SERINE PEPTIDASE S9 FAMILY MEMBER"/>
    <property type="match status" value="1"/>
</dbReference>
<protein>
    <submittedName>
        <fullName evidence="5">Acylaminoacyl-peptidase</fullName>
    </submittedName>
</protein>
<dbReference type="PANTHER" id="PTHR42776:SF27">
    <property type="entry name" value="DIPEPTIDYL PEPTIDASE FAMILY MEMBER 6"/>
    <property type="match status" value="1"/>
</dbReference>
<dbReference type="Gene3D" id="3.40.50.1820">
    <property type="entry name" value="alpha/beta hydrolase"/>
    <property type="match status" value="1"/>
</dbReference>
<dbReference type="GO" id="GO:0004252">
    <property type="term" value="F:serine-type endopeptidase activity"/>
    <property type="evidence" value="ECO:0007669"/>
    <property type="project" value="TreeGrafter"/>
</dbReference>
<name>A0A917JCJ2_9SPHI</name>
<dbReference type="Gene3D" id="2.120.10.30">
    <property type="entry name" value="TolB, C-terminal domain"/>
    <property type="match status" value="2"/>
</dbReference>
<accession>A0A917JCJ2</accession>
<proteinExistence type="predicted"/>
<reference evidence="5" key="2">
    <citation type="submission" date="2020-09" db="EMBL/GenBank/DDBJ databases">
        <authorList>
            <person name="Sun Q."/>
            <person name="Sedlacek I."/>
        </authorList>
    </citation>
    <scope>NUCLEOTIDE SEQUENCE</scope>
    <source>
        <strain evidence="5">CCM 8711</strain>
    </source>
</reference>
<dbReference type="RefSeq" id="WP_188418179.1">
    <property type="nucleotide sequence ID" value="NZ_BMDO01000010.1"/>
</dbReference>
<evidence type="ECO:0000256" key="3">
    <source>
        <dbReference type="SAM" id="SignalP"/>
    </source>
</evidence>
<dbReference type="SUPFAM" id="SSF53474">
    <property type="entry name" value="alpha/beta-Hydrolases"/>
    <property type="match status" value="1"/>
</dbReference>
<keyword evidence="3" id="KW-0732">Signal</keyword>
<keyword evidence="1" id="KW-0378">Hydrolase</keyword>
<feature type="chain" id="PRO_5037985994" evidence="3">
    <location>
        <begin position="16"/>
        <end position="659"/>
    </location>
</feature>
<dbReference type="Pfam" id="PF00326">
    <property type="entry name" value="Peptidase_S9"/>
    <property type="match status" value="1"/>
</dbReference>
<evidence type="ECO:0000259" key="4">
    <source>
        <dbReference type="Pfam" id="PF00326"/>
    </source>
</evidence>
<dbReference type="InterPro" id="IPR029058">
    <property type="entry name" value="AB_hydrolase_fold"/>
</dbReference>
<feature type="domain" description="Peptidase S9 prolyl oligopeptidase catalytic" evidence="4">
    <location>
        <begin position="452"/>
        <end position="659"/>
    </location>
</feature>
<keyword evidence="2" id="KW-0720">Serine protease</keyword>
<keyword evidence="2" id="KW-0645">Protease</keyword>
<dbReference type="InterPro" id="IPR011659">
    <property type="entry name" value="WD40"/>
</dbReference>
<evidence type="ECO:0000313" key="5">
    <source>
        <dbReference type="EMBL" id="GGI52067.1"/>
    </source>
</evidence>
<dbReference type="SUPFAM" id="SSF82171">
    <property type="entry name" value="DPP6 N-terminal domain-like"/>
    <property type="match status" value="1"/>
</dbReference>